<evidence type="ECO:0000256" key="18">
    <source>
        <dbReference type="ARBA" id="ARBA00023242"/>
    </source>
</evidence>
<evidence type="ECO:0000256" key="19">
    <source>
        <dbReference type="PROSITE-ProRule" id="PRU00455"/>
    </source>
</evidence>
<keyword evidence="11 22" id="KW-0812">Transmembrane</keyword>
<dbReference type="Pfam" id="PF21361">
    <property type="entry name" value="Sina_ZnF"/>
    <property type="match status" value="1"/>
</dbReference>
<gene>
    <name evidence="24" type="ORF">E5288_WYG013879</name>
</gene>
<dbReference type="GO" id="GO:0016567">
    <property type="term" value="P:protein ubiquitination"/>
    <property type="evidence" value="ECO:0007669"/>
    <property type="project" value="UniProtKB-UniPathway"/>
</dbReference>
<evidence type="ECO:0000256" key="22">
    <source>
        <dbReference type="SAM" id="Phobius"/>
    </source>
</evidence>
<evidence type="ECO:0000256" key="8">
    <source>
        <dbReference type="ARBA" id="ARBA00022490"/>
    </source>
</evidence>
<keyword evidence="15 20" id="KW-0862">Zinc</keyword>
<comment type="function">
    <text evidence="20">E3 ubiquitin-protein ligase that mediates ubiquitination and subsequent proteasomal degradation of target proteins. E3 ubiquitin ligases accept ubiquitin from an E2 ubiquitin-conjugating enzyme in the form of a thioester and then directly transfers the ubiquitin to targeted substrates.</text>
</comment>
<dbReference type="PANTHER" id="PTHR45877">
    <property type="entry name" value="E3 UBIQUITIN-PROTEIN LIGASE SIAH2"/>
    <property type="match status" value="1"/>
</dbReference>
<comment type="similarity">
    <text evidence="6">Belongs to the clarin family.</text>
</comment>
<feature type="region of interest" description="Disordered" evidence="21">
    <location>
        <begin position="438"/>
        <end position="467"/>
    </location>
</feature>
<keyword evidence="18" id="KW-0539">Nucleus</keyword>
<dbReference type="InterPro" id="IPR026748">
    <property type="entry name" value="Clarin"/>
</dbReference>
<dbReference type="CDD" id="cd03829">
    <property type="entry name" value="Sina"/>
    <property type="match status" value="1"/>
</dbReference>
<protein>
    <recommendedName>
        <fullName evidence="20">E3 ubiquitin-protein ligase</fullName>
        <ecNumber evidence="20">2.3.2.27</ecNumber>
    </recommendedName>
</protein>
<feature type="domain" description="SIAH-type" evidence="23">
    <location>
        <begin position="912"/>
        <end position="972"/>
    </location>
</feature>
<dbReference type="Proteomes" id="UP000322234">
    <property type="component" value="Unassembled WGS sequence"/>
</dbReference>
<dbReference type="SMART" id="SM01174">
    <property type="entry name" value="DUF4205"/>
    <property type="match status" value="1"/>
</dbReference>
<comment type="domain">
    <text evidence="20">The RING-type zinc finger domain is essential for ubiquitin ligase activity.</text>
</comment>
<evidence type="ECO:0000256" key="1">
    <source>
        <dbReference type="ARBA" id="ARBA00000900"/>
    </source>
</evidence>
<evidence type="ECO:0000256" key="6">
    <source>
        <dbReference type="ARBA" id="ARBA00005787"/>
    </source>
</evidence>
<keyword evidence="25" id="KW-1185">Reference proteome</keyword>
<evidence type="ECO:0000259" key="23">
    <source>
        <dbReference type="PROSITE" id="PS51081"/>
    </source>
</evidence>
<evidence type="ECO:0000256" key="3">
    <source>
        <dbReference type="ARBA" id="ARBA00004141"/>
    </source>
</evidence>
<dbReference type="InterPro" id="IPR008974">
    <property type="entry name" value="TRAF-like"/>
</dbReference>
<evidence type="ECO:0000256" key="4">
    <source>
        <dbReference type="ARBA" id="ARBA00004496"/>
    </source>
</evidence>
<keyword evidence="13 19" id="KW-0863">Zinc-finger</keyword>
<evidence type="ECO:0000256" key="11">
    <source>
        <dbReference type="ARBA" id="ARBA00022692"/>
    </source>
</evidence>
<dbReference type="GO" id="GO:0005634">
    <property type="term" value="C:nucleus"/>
    <property type="evidence" value="ECO:0007669"/>
    <property type="project" value="UniProtKB-SubCell"/>
</dbReference>
<accession>A0A6B0S3T1</accession>
<dbReference type="Gene3D" id="3.30.40.10">
    <property type="entry name" value="Zinc/RING finger domain, C3HC4 (zinc finger)"/>
    <property type="match status" value="1"/>
</dbReference>
<evidence type="ECO:0000256" key="5">
    <source>
        <dbReference type="ARBA" id="ARBA00004906"/>
    </source>
</evidence>
<dbReference type="Gene3D" id="2.60.210.10">
    <property type="entry name" value="Apoptosis, Tumor Necrosis Factor Receptor Associated Protein 2, Chain A"/>
    <property type="match status" value="1"/>
</dbReference>
<dbReference type="EMBL" id="VBQZ03000118">
    <property type="protein sequence ID" value="MXQ94616.1"/>
    <property type="molecule type" value="Genomic_DNA"/>
</dbReference>
<evidence type="ECO:0000313" key="24">
    <source>
        <dbReference type="EMBL" id="MXQ94616.1"/>
    </source>
</evidence>
<evidence type="ECO:0000256" key="13">
    <source>
        <dbReference type="ARBA" id="ARBA00022771"/>
    </source>
</evidence>
<dbReference type="InterPro" id="IPR013083">
    <property type="entry name" value="Znf_RING/FYVE/PHD"/>
</dbReference>
<feature type="region of interest" description="Disordered" evidence="21">
    <location>
        <begin position="491"/>
        <end position="516"/>
    </location>
</feature>
<dbReference type="InterPro" id="IPR025257">
    <property type="entry name" value="MINDY-3/4_CD"/>
</dbReference>
<dbReference type="GO" id="GO:0005737">
    <property type="term" value="C:cytoplasm"/>
    <property type="evidence" value="ECO:0007669"/>
    <property type="project" value="UniProtKB-SubCell"/>
</dbReference>
<dbReference type="Pfam" id="PF25807">
    <property type="entry name" value="Clarin-2"/>
    <property type="match status" value="1"/>
</dbReference>
<evidence type="ECO:0000256" key="15">
    <source>
        <dbReference type="ARBA" id="ARBA00022833"/>
    </source>
</evidence>
<dbReference type="EC" id="2.3.2.27" evidence="20"/>
<proteinExistence type="inferred from homology"/>
<keyword evidence="16 22" id="KW-1133">Transmembrane helix</keyword>
<feature type="transmembrane region" description="Helical" evidence="22">
    <location>
        <begin position="97"/>
        <end position="123"/>
    </location>
</feature>
<dbReference type="GO" id="GO:0008270">
    <property type="term" value="F:zinc ion binding"/>
    <property type="evidence" value="ECO:0007669"/>
    <property type="project" value="UniProtKB-KW"/>
</dbReference>
<dbReference type="PANTHER" id="PTHR45877:SF4">
    <property type="entry name" value="E3 UBIQUITIN-PROTEIN LIGASE SIAH2"/>
    <property type="match status" value="1"/>
</dbReference>
<evidence type="ECO:0000256" key="2">
    <source>
        <dbReference type="ARBA" id="ARBA00004123"/>
    </source>
</evidence>
<evidence type="ECO:0000256" key="17">
    <source>
        <dbReference type="ARBA" id="ARBA00023136"/>
    </source>
</evidence>
<dbReference type="SUPFAM" id="SSF49599">
    <property type="entry name" value="TRAF domain-like"/>
    <property type="match status" value="1"/>
</dbReference>
<dbReference type="Pfam" id="PF03145">
    <property type="entry name" value="Sina_TRAF"/>
    <property type="match status" value="1"/>
</dbReference>
<comment type="subcellular location">
    <subcellularLocation>
        <location evidence="4">Cytoplasm</location>
    </subcellularLocation>
    <subcellularLocation>
        <location evidence="3">Membrane</location>
        <topology evidence="3">Multi-pass membrane protein</topology>
    </subcellularLocation>
    <subcellularLocation>
        <location evidence="2">Nucleus</location>
    </subcellularLocation>
</comment>
<keyword evidence="12 20" id="KW-0479">Metal-binding</keyword>
<dbReference type="FunFam" id="2.60.210.10:FF:000002">
    <property type="entry name" value="E3 ubiquitin-protein ligase"/>
    <property type="match status" value="1"/>
</dbReference>
<dbReference type="FunFam" id="3.30.40.10:FF:000050">
    <property type="entry name" value="E3 ubiquitin-protein ligase"/>
    <property type="match status" value="1"/>
</dbReference>
<comment type="domain">
    <text evidence="20">The SBD domain (substrate-binding domain) mediates the interaction with substrate proteins. It is related to the TRAF family.</text>
</comment>
<dbReference type="InterPro" id="IPR018121">
    <property type="entry name" value="7-in-absentia-prot_TRAF-dom"/>
</dbReference>
<dbReference type="PROSITE" id="PS51081">
    <property type="entry name" value="ZF_SIAH"/>
    <property type="match status" value="1"/>
</dbReference>
<dbReference type="FunFam" id="3.30.160.60:FF:000665">
    <property type="entry name" value="E3 ubiquitin-protein ligase"/>
    <property type="match status" value="1"/>
</dbReference>
<comment type="pathway">
    <text evidence="5 20">Protein modification; protein ubiquitination.</text>
</comment>
<keyword evidence="17 22" id="KW-0472">Membrane</keyword>
<feature type="transmembrane region" description="Helical" evidence="22">
    <location>
        <begin position="135"/>
        <end position="156"/>
    </location>
</feature>
<evidence type="ECO:0000256" key="21">
    <source>
        <dbReference type="SAM" id="MobiDB-lite"/>
    </source>
</evidence>
<evidence type="ECO:0000313" key="25">
    <source>
        <dbReference type="Proteomes" id="UP000322234"/>
    </source>
</evidence>
<sequence length="1103" mass="122209">MPSQQKKVIFCMAGMLSFMCALGVVTALGTPLWIKATFLCKTGALLVNASGQELDKFMGEMQYGLFHGEGVRQCGLGKRPFQFSFFPDLLKAIPVSIHVNVILFSTILIVLTLVGTAFFMYNAFGKPFETLHGPLGLYLLSFISGSCGCLVMILFASEVKLHHLSEKIANYKEGTYAYKTQSEKYTASFWVAASVSHSHGDAGPPAGSGAANRSVSGRSFPVSTHTISIRAYYAVGKNSKERKARCSGAELAVHVHRRVSDLFIFSYKSQGNPDLPSQDRHKPYSHSCQEMGESKESCNVQCSLCYQQQGSHRAITNCLTQITDGPVLPPVKCIKQGLTKKPRAATVWRDLLIGQKVGTAHPSPGHLCQPTHFTASPLSLPFEQLPSSNFLHYLIIMEPSEEAQNSQELDLEEITRKLLFLDKWREIFSYHRLGTNNTTSQTSLKGRQHFMNTDTSGSQRKEGKQRKRSSPAVCFVFWWWWHFTQNHEGDRISAGETEDGTGRSQPKGQGHLPSSRLCSVPKPSIISSKSGGFPVSLAMATSVGRVPELEYGVFGAVAKLRQTLFGNTIQVFSSDWTKAYFQFHEPFSDLAFALQVGKGGVQSIQMAVQGPIIKYLLFTRKGKDCNFLSLCRISKHDQDHTLAAALAGILWAAGAAQKATICLITEDTYVAPTPGYSGDGFSERLQLFELSDKEATEKFIYDHLQCFKGEGCHGVILFLYSLIFSRTFERLQEELDVSTTHLLQPNAGGFLCRQAVLNLILTGRASPHTFNGCQKGKSQEILHGVLTRSDIGYLQWGKGTSDDDRLSQVGSMLKTPKLPVWLCNINGNYSVLFSTNRQLLSDWKVERLFDLYFYSGQPAQKKPAHLTIGHKKCQAGHLVCNQCRQKLSCCPTCRGALTPSIRNLAMEKVASAVLFPCKYATTGCSLTLHHTEKPEHEDICEYRPYSCPCPGASCKWQGSLEAVMSHLMHAHKSITTLQGEDIVFLATDINLPGAVDWVMMQSCFGHHFMLVLEKQEKYEGHQQFFAIVLLIGTRKQAENFAYRLELNGNRRRLTWEATPRSIHDGVSAAIMNSDCLVFDTAIAHLFADNGNLGINVTISTCCP</sequence>
<keyword evidence="9" id="KW-0597">Phosphoprotein</keyword>
<evidence type="ECO:0000256" key="12">
    <source>
        <dbReference type="ARBA" id="ARBA00022723"/>
    </source>
</evidence>
<comment type="similarity">
    <text evidence="7 20">Belongs to the SINA (Seven in absentia) family.</text>
</comment>
<evidence type="ECO:0000256" key="20">
    <source>
        <dbReference type="RuleBase" id="RU201113"/>
    </source>
</evidence>
<keyword evidence="10" id="KW-0808">Transferase</keyword>
<dbReference type="GO" id="GO:0061630">
    <property type="term" value="F:ubiquitin protein ligase activity"/>
    <property type="evidence" value="ECO:0007669"/>
    <property type="project" value="UniProtKB-EC"/>
</dbReference>
<dbReference type="GO" id="GO:0043161">
    <property type="term" value="P:proteasome-mediated ubiquitin-dependent protein catabolic process"/>
    <property type="evidence" value="ECO:0007669"/>
    <property type="project" value="TreeGrafter"/>
</dbReference>
<keyword evidence="8" id="KW-0963">Cytoplasm</keyword>
<keyword evidence="14 20" id="KW-0833">Ubl conjugation pathway</keyword>
<dbReference type="Pfam" id="PF13898">
    <property type="entry name" value="MINDY-3_4_CD"/>
    <property type="match status" value="1"/>
</dbReference>
<feature type="transmembrane region" description="Helical" evidence="22">
    <location>
        <begin position="12"/>
        <end position="34"/>
    </location>
</feature>
<organism evidence="24 25">
    <name type="scientific">Bos mutus</name>
    <name type="common">wild yak</name>
    <dbReference type="NCBI Taxonomy" id="72004"/>
    <lineage>
        <taxon>Eukaryota</taxon>
        <taxon>Metazoa</taxon>
        <taxon>Chordata</taxon>
        <taxon>Craniata</taxon>
        <taxon>Vertebrata</taxon>
        <taxon>Euteleostomi</taxon>
        <taxon>Mammalia</taxon>
        <taxon>Eutheria</taxon>
        <taxon>Laurasiatheria</taxon>
        <taxon>Artiodactyla</taxon>
        <taxon>Ruminantia</taxon>
        <taxon>Pecora</taxon>
        <taxon>Bovidae</taxon>
        <taxon>Bovinae</taxon>
        <taxon>Bos</taxon>
    </lineage>
</organism>
<evidence type="ECO:0000256" key="10">
    <source>
        <dbReference type="ARBA" id="ARBA00022679"/>
    </source>
</evidence>
<dbReference type="AlphaFoldDB" id="A0A6B0S3T1"/>
<name>A0A6B0S3T1_9CETA</name>
<evidence type="ECO:0000256" key="7">
    <source>
        <dbReference type="ARBA" id="ARBA00009119"/>
    </source>
</evidence>
<evidence type="ECO:0000256" key="14">
    <source>
        <dbReference type="ARBA" id="ARBA00022786"/>
    </source>
</evidence>
<evidence type="ECO:0000256" key="9">
    <source>
        <dbReference type="ARBA" id="ARBA00022553"/>
    </source>
</evidence>
<evidence type="ECO:0000256" key="16">
    <source>
        <dbReference type="ARBA" id="ARBA00022989"/>
    </source>
</evidence>
<dbReference type="GO" id="GO:0031624">
    <property type="term" value="F:ubiquitin conjugating enzyme binding"/>
    <property type="evidence" value="ECO:0007669"/>
    <property type="project" value="TreeGrafter"/>
</dbReference>
<feature type="compositionally biased region" description="Polar residues" evidence="21">
    <location>
        <begin position="438"/>
        <end position="458"/>
    </location>
</feature>
<dbReference type="InterPro" id="IPR013010">
    <property type="entry name" value="Znf_SIAH"/>
</dbReference>
<dbReference type="InterPro" id="IPR004162">
    <property type="entry name" value="SINA-like_animal"/>
</dbReference>
<comment type="catalytic activity">
    <reaction evidence="1 20">
        <text>S-ubiquitinyl-[E2 ubiquitin-conjugating enzyme]-L-cysteine + [acceptor protein]-L-lysine = [E2 ubiquitin-conjugating enzyme]-L-cysteine + N(6)-ubiquitinyl-[acceptor protein]-L-lysine.</text>
        <dbReference type="EC" id="2.3.2.27"/>
    </reaction>
</comment>
<dbReference type="UniPathway" id="UPA00143"/>
<comment type="caution">
    <text evidence="24">The sequence shown here is derived from an EMBL/GenBank/DDBJ whole genome shotgun (WGS) entry which is preliminary data.</text>
</comment>
<reference evidence="24" key="1">
    <citation type="submission" date="2019-10" db="EMBL/GenBank/DDBJ databases">
        <title>The sequence and de novo assembly of the wild yak genome.</title>
        <authorList>
            <person name="Liu Y."/>
        </authorList>
    </citation>
    <scope>NUCLEOTIDE SEQUENCE [LARGE SCALE GENOMIC DNA]</scope>
    <source>
        <strain evidence="24">WY2019</strain>
    </source>
</reference>